<dbReference type="InterPro" id="IPR005821">
    <property type="entry name" value="Ion_trans_dom"/>
</dbReference>
<comment type="subcellular location">
    <subcellularLocation>
        <location evidence="1">Membrane</location>
        <topology evidence="1">Multi-pass membrane protein</topology>
    </subcellularLocation>
</comment>
<keyword evidence="14" id="KW-1185">Reference proteome</keyword>
<dbReference type="OrthoDB" id="301415at2759"/>
<evidence type="ECO:0000259" key="12">
    <source>
        <dbReference type="Pfam" id="PF25508"/>
    </source>
</evidence>
<feature type="domain" description="TRPM SLOG" evidence="11">
    <location>
        <begin position="157"/>
        <end position="409"/>
    </location>
</feature>
<feature type="domain" description="Ion transport" evidence="10">
    <location>
        <begin position="894"/>
        <end position="1127"/>
    </location>
</feature>
<keyword evidence="4 9" id="KW-1133">Transmembrane helix</keyword>
<feature type="domain" description="TRPM-like" evidence="12">
    <location>
        <begin position="476"/>
        <end position="741"/>
    </location>
</feature>
<dbReference type="InterPro" id="IPR050927">
    <property type="entry name" value="TRPM"/>
</dbReference>
<evidence type="ECO:0000256" key="3">
    <source>
        <dbReference type="ARBA" id="ARBA00022692"/>
    </source>
</evidence>
<evidence type="ECO:0000313" key="14">
    <source>
        <dbReference type="Proteomes" id="UP000835052"/>
    </source>
</evidence>
<keyword evidence="6 9" id="KW-0472">Membrane</keyword>
<dbReference type="PANTHER" id="PTHR13800:SF1">
    <property type="entry name" value="TRANSIENT RECEPTOR POTENTIAL CATION CHANNEL TRPM"/>
    <property type="match status" value="1"/>
</dbReference>
<feature type="compositionally biased region" description="Polar residues" evidence="8">
    <location>
        <begin position="1365"/>
        <end position="1392"/>
    </location>
</feature>
<dbReference type="InterPro" id="IPR057366">
    <property type="entry name" value="TRPM-like"/>
</dbReference>
<dbReference type="Pfam" id="PF00520">
    <property type="entry name" value="Ion_trans"/>
    <property type="match status" value="1"/>
</dbReference>
<dbReference type="GO" id="GO:0005886">
    <property type="term" value="C:plasma membrane"/>
    <property type="evidence" value="ECO:0007669"/>
    <property type="project" value="TreeGrafter"/>
</dbReference>
<accession>A0A8S1HRF4</accession>
<feature type="transmembrane region" description="Helical" evidence="9">
    <location>
        <begin position="891"/>
        <end position="913"/>
    </location>
</feature>
<feature type="compositionally biased region" description="Polar residues" evidence="8">
    <location>
        <begin position="1338"/>
        <end position="1358"/>
    </location>
</feature>
<gene>
    <name evidence="13" type="ORF">CAUJ_LOCUS11559</name>
</gene>
<feature type="transmembrane region" description="Helical" evidence="9">
    <location>
        <begin position="958"/>
        <end position="976"/>
    </location>
</feature>
<comment type="caution">
    <text evidence="13">The sequence shown here is derived from an EMBL/GenBank/DDBJ whole genome shotgun (WGS) entry which is preliminary data.</text>
</comment>
<evidence type="ECO:0000256" key="1">
    <source>
        <dbReference type="ARBA" id="ARBA00004141"/>
    </source>
</evidence>
<name>A0A8S1HRF4_9PELO</name>
<evidence type="ECO:0000256" key="6">
    <source>
        <dbReference type="ARBA" id="ARBA00023136"/>
    </source>
</evidence>
<feature type="transmembrane region" description="Helical" evidence="9">
    <location>
        <begin position="765"/>
        <end position="782"/>
    </location>
</feature>
<dbReference type="EMBL" id="CAJGYM010000058">
    <property type="protein sequence ID" value="CAD6195640.1"/>
    <property type="molecule type" value="Genomic_DNA"/>
</dbReference>
<keyword evidence="5" id="KW-0406">Ion transport</keyword>
<evidence type="ECO:0000313" key="13">
    <source>
        <dbReference type="EMBL" id="CAD6195640.1"/>
    </source>
</evidence>
<dbReference type="InterPro" id="IPR041491">
    <property type="entry name" value="TRPM_SLOG"/>
</dbReference>
<dbReference type="Pfam" id="PF25508">
    <property type="entry name" value="TRPM2"/>
    <property type="match status" value="1"/>
</dbReference>
<dbReference type="PANTHER" id="PTHR13800">
    <property type="entry name" value="TRANSIENT RECEPTOR POTENTIAL CATION CHANNEL, SUBFAMILY M, MEMBER 6"/>
    <property type="match status" value="1"/>
</dbReference>
<evidence type="ECO:0000256" key="9">
    <source>
        <dbReference type="SAM" id="Phobius"/>
    </source>
</evidence>
<evidence type="ECO:0000256" key="7">
    <source>
        <dbReference type="ARBA" id="ARBA00023303"/>
    </source>
</evidence>
<evidence type="ECO:0000256" key="4">
    <source>
        <dbReference type="ARBA" id="ARBA00022989"/>
    </source>
</evidence>
<protein>
    <submittedName>
        <fullName evidence="13">Uncharacterized protein</fullName>
    </submittedName>
</protein>
<keyword evidence="2" id="KW-0813">Transport</keyword>
<proteinExistence type="predicted"/>
<keyword evidence="7" id="KW-0407">Ion channel</keyword>
<dbReference type="GO" id="GO:0005261">
    <property type="term" value="F:monoatomic cation channel activity"/>
    <property type="evidence" value="ECO:0007669"/>
    <property type="project" value="TreeGrafter"/>
</dbReference>
<evidence type="ECO:0000256" key="8">
    <source>
        <dbReference type="SAM" id="MobiDB-lite"/>
    </source>
</evidence>
<evidence type="ECO:0000256" key="2">
    <source>
        <dbReference type="ARBA" id="ARBA00022448"/>
    </source>
</evidence>
<feature type="transmembrane region" description="Helical" evidence="9">
    <location>
        <begin position="1095"/>
        <end position="1120"/>
    </location>
</feature>
<sequence>MDGDVENLGLEQPLLTDRSASFLNKLNVPRNSVCNANTVQSVSSFRSEHVSRKSTAKLLENPNQFARALSEKLSAPWIENTFEKRECVKFIAQAGDPERCGCGRKMTTHSTLAQSRFYVFTRLPKDETWTIANNTKTSPTDAFGTIVFQGGAHAHKAQYVRLAYDSDPLDVMYLMEKVWGLETPRLVITVHGGTSNFDLQDRLGKIFRSGMLKAAQTTGAWIITSGLDSGVVRHVAKALDEAGISARMRSQIVTIGIAPWGIIKRKERLIGKNEDVPYDVHSLKATVNMGILNDRHSYFLLADNGTTGRFGADLHLRQNFENYIATYGSNGRKIPVVCTVLEGGINTINAVHNYVTMKPDIPAIVCDGSGRAADVLSFAARYINRDGTFAAEVEEKLTNLIRMVFPGQDEVRLADLIGQCSARSDLLRIFRYVEEEEEDVDYVILSTVLEKQNLPPDEQLALTLSWNRVDLAKSCLFSRGRKWASDILNHAMAEALHLNRVDFVECLLENGVSMKSFLTINTLENLYNRDDGTEHSVRFLIDELPLHTYLTLPLIGTVIEKLMGNAFMHYYTSRLFRTKYEQFKKNSQAYFPHRKSKSKEQMKKRTESMLDDAMSQESEETYEFVHPFNDLLVWAVLTRRSEMARCMWVHGEDAMPKCLVAIRLYKAAAKIAEQEYLEVEIANRLRQHAVKFREDAIDLIDQCYRSDHEKTLRLLRTQLPHWGHHNCLSLAVLANTKAFLATPCCQMLLAELWHGSLRVRSGSNLRVLTAMIFPPAIINMAFKPKPQRMVQENEDQPGKIGDNLRHSSIASTSRMFDRRTSKQLLTQCEEGNEFLAGNGNGGKKVTILSSRQASACGSVYGSASSIGLRKEAVLTKVERLRAFYSAPITKFWAWCIAFHTFLILSTYTLLIEFPLKPTYLEWLTLAYSVTLIVEHLFSQETSKFREKLSIFYSKYYNLLTLFALIFFIVGFGMRLHPPFRHSWGRVLLSCSNVLWFMKMFEYLSVHPLLGPYIQMAAKMVASMCYIIVLLLVTLMAFGVSRQAITYPKSKWSWMLVRNIFYKPYFMLYGEVYAGEIDTCGDDGANCVPGNFLPPILMTIFLLVANILLLNLLIAIFNNIFNEANERSKEVWLFQRYGQLIEYHDSTFLPPPFNVVAHFFHFLMFLCGLIIRKNLSNNHNSQYSLKLVLSAEELKKMQDFEEDCVDMLTRRRLRTNVDVTEPSNVSKITEITCQKVNDLMQENFLLKGRMYDLETKLDFMSRTNDEILGILRTRKTSRRESVSMFSLPDSCEVKIRREPTCEGMLGVLAAAEDRVVTRSPLLTNLQRDHTLRKYDDANLQVTSLQRRPRHNSSSFSISQDMRDMQSTKSPTVDSSQTSLTVNDDGSSESSAPE</sequence>
<evidence type="ECO:0000259" key="11">
    <source>
        <dbReference type="Pfam" id="PF18139"/>
    </source>
</evidence>
<feature type="transmembrane region" description="Helical" evidence="9">
    <location>
        <begin position="919"/>
        <end position="937"/>
    </location>
</feature>
<feature type="transmembrane region" description="Helical" evidence="9">
    <location>
        <begin position="1020"/>
        <end position="1044"/>
    </location>
</feature>
<dbReference type="Pfam" id="PF18139">
    <property type="entry name" value="LSDAT_euk"/>
    <property type="match status" value="1"/>
</dbReference>
<feature type="region of interest" description="Disordered" evidence="8">
    <location>
        <begin position="1338"/>
        <end position="1392"/>
    </location>
</feature>
<dbReference type="Proteomes" id="UP000835052">
    <property type="component" value="Unassembled WGS sequence"/>
</dbReference>
<keyword evidence="3 9" id="KW-0812">Transmembrane</keyword>
<evidence type="ECO:0000256" key="5">
    <source>
        <dbReference type="ARBA" id="ARBA00023065"/>
    </source>
</evidence>
<organism evidence="13 14">
    <name type="scientific">Caenorhabditis auriculariae</name>
    <dbReference type="NCBI Taxonomy" id="2777116"/>
    <lineage>
        <taxon>Eukaryota</taxon>
        <taxon>Metazoa</taxon>
        <taxon>Ecdysozoa</taxon>
        <taxon>Nematoda</taxon>
        <taxon>Chromadorea</taxon>
        <taxon>Rhabditida</taxon>
        <taxon>Rhabditina</taxon>
        <taxon>Rhabditomorpha</taxon>
        <taxon>Rhabditoidea</taxon>
        <taxon>Rhabditidae</taxon>
        <taxon>Peloderinae</taxon>
        <taxon>Caenorhabditis</taxon>
    </lineage>
</organism>
<dbReference type="GO" id="GO:0030001">
    <property type="term" value="P:metal ion transport"/>
    <property type="evidence" value="ECO:0007669"/>
    <property type="project" value="TreeGrafter"/>
</dbReference>
<reference evidence="13" key="1">
    <citation type="submission" date="2020-10" db="EMBL/GenBank/DDBJ databases">
        <authorList>
            <person name="Kikuchi T."/>
        </authorList>
    </citation>
    <scope>NUCLEOTIDE SEQUENCE</scope>
    <source>
        <strain evidence="13">NKZ352</strain>
    </source>
</reference>
<evidence type="ECO:0000259" key="10">
    <source>
        <dbReference type="Pfam" id="PF00520"/>
    </source>
</evidence>